<evidence type="ECO:0000313" key="1">
    <source>
        <dbReference type="EMBL" id="NWF43964.1"/>
    </source>
</evidence>
<dbReference type="RefSeq" id="WP_177132603.1">
    <property type="nucleotide sequence ID" value="NZ_VYGV01000001.1"/>
</dbReference>
<keyword evidence="2" id="KW-1185">Reference proteome</keyword>
<evidence type="ECO:0000313" key="2">
    <source>
        <dbReference type="Proteomes" id="UP000545507"/>
    </source>
</evidence>
<dbReference type="Proteomes" id="UP000545507">
    <property type="component" value="Unassembled WGS sequence"/>
</dbReference>
<dbReference type="EMBL" id="VYGV01000001">
    <property type="protein sequence ID" value="NWF43964.1"/>
    <property type="molecule type" value="Genomic_DNA"/>
</dbReference>
<gene>
    <name evidence="1" type="ORF">F3K02_01675</name>
</gene>
<comment type="caution">
    <text evidence="1">The sequence shown here is derived from an EMBL/GenBank/DDBJ whole genome shotgun (WGS) entry which is preliminary data.</text>
</comment>
<accession>A0A7Y8KVE9</accession>
<sequence length="99" mass="10681">MTFQYLIFDASDDGEGTGTWDAMASVRAAELPAVLTEVQAVLDWAERHRPGPRGPLDEGGAWDADQQVQTDGGWTTVTLTLTGPWEWGEALLARFSAGS</sequence>
<dbReference type="AlphaFoldDB" id="A0A7Y8KVE9"/>
<name>A0A7Y8KVE9_9BURK</name>
<reference evidence="1 2" key="1">
    <citation type="submission" date="2019-09" db="EMBL/GenBank/DDBJ databases">
        <title>Hydrogenophaga aromatica sp. nov., isolated from a para-xylene-degrading enrichment culture.</title>
        <authorList>
            <person name="Tancsics A."/>
            <person name="Banerjee S."/>
        </authorList>
    </citation>
    <scope>NUCLEOTIDE SEQUENCE [LARGE SCALE GENOMIC DNA]</scope>
    <source>
        <strain evidence="1 2">D2P1</strain>
    </source>
</reference>
<proteinExistence type="predicted"/>
<protein>
    <submittedName>
        <fullName evidence="1">Uncharacterized protein</fullName>
    </submittedName>
</protein>
<organism evidence="1 2">
    <name type="scientific">Hydrogenophaga aromaticivorans</name>
    <dbReference type="NCBI Taxonomy" id="2610898"/>
    <lineage>
        <taxon>Bacteria</taxon>
        <taxon>Pseudomonadati</taxon>
        <taxon>Pseudomonadota</taxon>
        <taxon>Betaproteobacteria</taxon>
        <taxon>Burkholderiales</taxon>
        <taxon>Comamonadaceae</taxon>
        <taxon>Hydrogenophaga</taxon>
    </lineage>
</organism>